<sequence>MADKFYDGMPNVNEKLNEMDRAFAAGPYNALPLSGGNMKGTIYSNAPIITSQYVQACAYGPGAIVNTGMKTGWWRIGKFNPAQQGMEASIRVSGTTSYGAIAGMSNAMVTIIQLRVDNDSKIRSVFHNEGGMTNNTVSEVTITDDGQVYILCGTFFSLAVYCESSCWQDSDVSYYGVAAEPPAGTLASSIFGLKLGAQNTVTFERQRTTFDSSSVLIGPKQIIAGGISSTLWASALRAPNDGGAGGAGIYYEVLSMGAASVPGYSNAGRFFWSTRSHPGTNGKGFQLRLNVVDAGLPDNVTPVLDMNGSGDITLPGIITAGPVLPLSAHQLTRRTAEFGELCYVGRVETGVTSSCFSIRASNGAGGWGNSASVAYVGRNSMTSRSISAAGTINAGGTDYAEYMLKAPGCTGILPGQIIGIDVDGKLTDQWQRAIAFAVKSTDPCMVGGDRWARHLGERPVPVERLMPSTRQVLLSAAVDAIDAVLEEVDGRLVEVAPAVPAREAQYRDETIPGDTDEEWNLKCAPGLAFEAALEAARQQVDRIAFCGQVPVNVLDATPGQYIVPVQKGEGIGGLAVHEDDMTFKLYLRAIGKVIATEDDGRARVIVKVA</sequence>
<comment type="caution">
    <text evidence="1">The sequence shown here is derived from an EMBL/GenBank/DDBJ whole genome shotgun (WGS) entry which is preliminary data.</text>
</comment>
<evidence type="ECO:0000313" key="2">
    <source>
        <dbReference type="Proteomes" id="UP001237592"/>
    </source>
</evidence>
<dbReference type="RefSeq" id="WP_307778544.1">
    <property type="nucleotide sequence ID" value="NZ_JAVFKP010000001.1"/>
</dbReference>
<reference evidence="1 2" key="1">
    <citation type="submission" date="2023-08" db="EMBL/GenBank/DDBJ databases">
        <title>Draft genome sequence of Janthinobacterium lividum.</title>
        <authorList>
            <person name="Chun B.H."/>
            <person name="Lee Y."/>
        </authorList>
    </citation>
    <scope>NUCLEOTIDE SEQUENCE [LARGE SCALE GENOMIC DNA]</scope>
    <source>
        <strain evidence="1 2">AMJK</strain>
    </source>
</reference>
<dbReference type="Proteomes" id="UP001237592">
    <property type="component" value="Unassembled WGS sequence"/>
</dbReference>
<accession>A0ABU0XP60</accession>
<proteinExistence type="predicted"/>
<keyword evidence="2" id="KW-1185">Reference proteome</keyword>
<organism evidence="1 2">
    <name type="scientific">Janthinobacterium lividum</name>
    <dbReference type="NCBI Taxonomy" id="29581"/>
    <lineage>
        <taxon>Bacteria</taxon>
        <taxon>Pseudomonadati</taxon>
        <taxon>Pseudomonadota</taxon>
        <taxon>Betaproteobacteria</taxon>
        <taxon>Burkholderiales</taxon>
        <taxon>Oxalobacteraceae</taxon>
        <taxon>Janthinobacterium</taxon>
    </lineage>
</organism>
<protein>
    <recommendedName>
        <fullName evidence="3">Peptidase S74 domain-containing protein</fullName>
    </recommendedName>
</protein>
<dbReference type="EMBL" id="JAVFKP010000001">
    <property type="protein sequence ID" value="MDQ4625302.1"/>
    <property type="molecule type" value="Genomic_DNA"/>
</dbReference>
<gene>
    <name evidence="1" type="ORF">RB624_05290</name>
</gene>
<evidence type="ECO:0008006" key="3">
    <source>
        <dbReference type="Google" id="ProtNLM"/>
    </source>
</evidence>
<evidence type="ECO:0000313" key="1">
    <source>
        <dbReference type="EMBL" id="MDQ4625302.1"/>
    </source>
</evidence>
<name>A0ABU0XP60_9BURK</name>